<accession>A0A0U2QB93</accession>
<feature type="transmembrane region" description="Helical" evidence="1">
    <location>
        <begin position="76"/>
        <end position="94"/>
    </location>
</feature>
<keyword evidence="1" id="KW-0472">Membrane</keyword>
<name>A0A0U2QB93_9BACL</name>
<keyword evidence="1" id="KW-0812">Transmembrane</keyword>
<organism evidence="2 3">
    <name type="scientific">Planococcus rifietoensis</name>
    <dbReference type="NCBI Taxonomy" id="200991"/>
    <lineage>
        <taxon>Bacteria</taxon>
        <taxon>Bacillati</taxon>
        <taxon>Bacillota</taxon>
        <taxon>Bacilli</taxon>
        <taxon>Bacillales</taxon>
        <taxon>Caryophanaceae</taxon>
        <taxon>Planococcus</taxon>
    </lineage>
</organism>
<keyword evidence="1" id="KW-1133">Transmembrane helix</keyword>
<proteinExistence type="predicted"/>
<evidence type="ECO:0000313" key="3">
    <source>
        <dbReference type="Proteomes" id="UP000067683"/>
    </source>
</evidence>
<dbReference type="EMBL" id="CP013659">
    <property type="protein sequence ID" value="ALS76470.1"/>
    <property type="molecule type" value="Genomic_DNA"/>
</dbReference>
<keyword evidence="3" id="KW-1185">Reference proteome</keyword>
<dbReference type="STRING" id="200991.AUC31_15230"/>
<evidence type="ECO:0000256" key="1">
    <source>
        <dbReference type="SAM" id="Phobius"/>
    </source>
</evidence>
<feature type="transmembrane region" description="Helical" evidence="1">
    <location>
        <begin position="46"/>
        <end position="64"/>
    </location>
</feature>
<gene>
    <name evidence="2" type="ORF">AUC31_15230</name>
</gene>
<protein>
    <submittedName>
        <fullName evidence="2">Uncharacterized protein</fullName>
    </submittedName>
</protein>
<dbReference type="Proteomes" id="UP000067683">
    <property type="component" value="Chromosome"/>
</dbReference>
<dbReference type="AlphaFoldDB" id="A0A0U2QB93"/>
<reference evidence="2" key="1">
    <citation type="submission" date="2016-01" db="EMBL/GenBank/DDBJ databases">
        <title>Complete genome of Planococcus rifietoensis type strain M8.</title>
        <authorList>
            <person name="See-Too W.S."/>
        </authorList>
    </citation>
    <scope>NUCLEOTIDE SEQUENCE [LARGE SCALE GENOMIC DNA]</scope>
    <source>
        <strain evidence="2">M8</strain>
    </source>
</reference>
<sequence>MLGYLIVPLLIVIVVNLVMKYFLKDKKKKDKGFVLLYQRLSYRRRFIRALWGIPFMLLMYFIIYQQEVFTETQLQVVALVFLLTVLFDAGYNYYRWKKEEQTA</sequence>
<evidence type="ECO:0000313" key="2">
    <source>
        <dbReference type="EMBL" id="ALS76470.1"/>
    </source>
</evidence>
<dbReference type="KEGG" id="prt:AUC31_15230"/>
<feature type="transmembrane region" description="Helical" evidence="1">
    <location>
        <begin position="6"/>
        <end position="23"/>
    </location>
</feature>